<dbReference type="InterPro" id="IPR018484">
    <property type="entry name" value="FGGY_N"/>
</dbReference>
<comment type="caution">
    <text evidence="5">The sequence shown here is derived from an EMBL/GenBank/DDBJ whole genome shotgun (WGS) entry which is preliminary data.</text>
</comment>
<evidence type="ECO:0000313" key="6">
    <source>
        <dbReference type="Proteomes" id="UP001301350"/>
    </source>
</evidence>
<dbReference type="GO" id="GO:0005737">
    <property type="term" value="C:cytoplasm"/>
    <property type="evidence" value="ECO:0007669"/>
    <property type="project" value="TreeGrafter"/>
</dbReference>
<dbReference type="InterPro" id="IPR018485">
    <property type="entry name" value="FGGY_C"/>
</dbReference>
<feature type="domain" description="Carbohydrate kinase FGGY N-terminal" evidence="3">
    <location>
        <begin position="148"/>
        <end position="229"/>
    </location>
</feature>
<sequence length="676" mass="72156">MSLPVVYLSIDVGTSSARAAVIDARGVCYARSESPFPTRHQRPGFYEQSSVLILQAVGEAVRSCLAEAAARCVTLAEDEPNSLPPGSLAEVVIGGMGVDATCSLVVSSPAQVEFFTNCSSVEPSSPLLASVPGGVDVRDCPQAPDPQQPSVVWDVVLWMDHRAEAEVEEINADSSPITAAILRFYGGRMSAENEPPKLVWLARHRPEVLQQAGAVMDLSDFVVFALTGNRDARGLCPIAAKWAYRTDEMRWDRAFYERWGLASLLERGAMGRDAILPGKPVPCGVRAGGLTAFGAALLGAGADSAIRDDQRAPTMRETGGQSGRCHRIYLSPGRRAFCWDVSSTVVASGMVDAHAGALGALSLPVPDRTSIASTAAAAQSNGNRQAAQTAAADRLNDATSYSYAQRIAVICGTSTCHMVSSPHPVYVPGTWGPHRSALLPDMWLTEGGQSVTGHLLDSLLEAHAPAVNLAHLSLDALHQRMAALAPACHAATARMHVYPDFHGNRAPLADARMTGAVVGLQMDTLHTERGLATLYLAAVQALVYGTRQIIEAMNSAGHDIRIVMLCGGMLKNRLLVETMADGCELPVVHADPREDMMLLGDAVCAHAAHAHQGDLLAAIIAMQGDGGARAVYRLDPRPERVPFHRAKYRVFLRMQQDQIAYRREMQAVSGEETTGA</sequence>
<organism evidence="5 6">
    <name type="scientific">Cyanidium caldarium</name>
    <name type="common">Red alga</name>
    <dbReference type="NCBI Taxonomy" id="2771"/>
    <lineage>
        <taxon>Eukaryota</taxon>
        <taxon>Rhodophyta</taxon>
        <taxon>Bangiophyceae</taxon>
        <taxon>Cyanidiales</taxon>
        <taxon>Cyanidiaceae</taxon>
        <taxon>Cyanidium</taxon>
    </lineage>
</organism>
<reference evidence="5 6" key="1">
    <citation type="submission" date="2022-07" db="EMBL/GenBank/DDBJ databases">
        <title>Genome-wide signatures of adaptation to extreme environments.</title>
        <authorList>
            <person name="Cho C.H."/>
            <person name="Yoon H.S."/>
        </authorList>
    </citation>
    <scope>NUCLEOTIDE SEQUENCE [LARGE SCALE GENOMIC DNA]</scope>
    <source>
        <strain evidence="5 6">DBV 063 E5</strain>
    </source>
</reference>
<dbReference type="GO" id="GO:0019321">
    <property type="term" value="P:pentose metabolic process"/>
    <property type="evidence" value="ECO:0007669"/>
    <property type="project" value="TreeGrafter"/>
</dbReference>
<evidence type="ECO:0000259" key="4">
    <source>
        <dbReference type="Pfam" id="PF02782"/>
    </source>
</evidence>
<evidence type="ECO:0000259" key="3">
    <source>
        <dbReference type="Pfam" id="PF00370"/>
    </source>
</evidence>
<dbReference type="AlphaFoldDB" id="A0AAV9IR89"/>
<accession>A0AAV9IR89</accession>
<dbReference type="PANTHER" id="PTHR43435">
    <property type="entry name" value="RIBULOKINASE"/>
    <property type="match status" value="1"/>
</dbReference>
<dbReference type="Pfam" id="PF02782">
    <property type="entry name" value="FGGY_C"/>
    <property type="match status" value="1"/>
</dbReference>
<dbReference type="InterPro" id="IPR043129">
    <property type="entry name" value="ATPase_NBD"/>
</dbReference>
<keyword evidence="1" id="KW-0808">Transferase</keyword>
<proteinExistence type="predicted"/>
<keyword evidence="2" id="KW-0418">Kinase</keyword>
<dbReference type="EMBL" id="JANCYW010000002">
    <property type="protein sequence ID" value="KAK4534711.1"/>
    <property type="molecule type" value="Genomic_DNA"/>
</dbReference>
<dbReference type="Pfam" id="PF00370">
    <property type="entry name" value="FGGY_N"/>
    <property type="match status" value="1"/>
</dbReference>
<evidence type="ECO:0000313" key="5">
    <source>
        <dbReference type="EMBL" id="KAK4534711.1"/>
    </source>
</evidence>
<dbReference type="SUPFAM" id="SSF53067">
    <property type="entry name" value="Actin-like ATPase domain"/>
    <property type="match status" value="2"/>
</dbReference>
<dbReference type="Proteomes" id="UP001301350">
    <property type="component" value="Unassembled WGS sequence"/>
</dbReference>
<name>A0AAV9IR89_CYACA</name>
<protein>
    <submittedName>
        <fullName evidence="5">Uncharacterized protein</fullName>
    </submittedName>
</protein>
<gene>
    <name evidence="5" type="ORF">CDCA_CDCA02G0736</name>
</gene>
<keyword evidence="6" id="KW-1185">Reference proteome</keyword>
<dbReference type="GO" id="GO:0019150">
    <property type="term" value="F:D-ribulokinase activity"/>
    <property type="evidence" value="ECO:0007669"/>
    <property type="project" value="TreeGrafter"/>
</dbReference>
<dbReference type="PANTHER" id="PTHR43435:SF4">
    <property type="entry name" value="FGGY CARBOHYDRATE KINASE DOMAIN-CONTAINING PROTEIN"/>
    <property type="match status" value="1"/>
</dbReference>
<evidence type="ECO:0000256" key="2">
    <source>
        <dbReference type="ARBA" id="ARBA00022777"/>
    </source>
</evidence>
<evidence type="ECO:0000256" key="1">
    <source>
        <dbReference type="ARBA" id="ARBA00022679"/>
    </source>
</evidence>
<feature type="domain" description="Carbohydrate kinase FGGY C-terminal" evidence="4">
    <location>
        <begin position="408"/>
        <end position="608"/>
    </location>
</feature>
<dbReference type="Gene3D" id="3.30.420.40">
    <property type="match status" value="2"/>
</dbReference>